<proteinExistence type="predicted"/>
<protein>
    <recommendedName>
        <fullName evidence="3">DUF1292 domain-containing protein</fullName>
    </recommendedName>
</protein>
<gene>
    <name evidence="1" type="ORF">M72_21551</name>
</gene>
<name>A0A0M6WEA7_9FIRM</name>
<dbReference type="Proteomes" id="UP000049979">
    <property type="component" value="Unassembled WGS sequence"/>
</dbReference>
<dbReference type="EMBL" id="CVRR01000006">
    <property type="protein sequence ID" value="CRL34532.1"/>
    <property type="molecule type" value="Genomic_DNA"/>
</dbReference>
<dbReference type="RefSeq" id="WP_055067193.1">
    <property type="nucleotide sequence ID" value="NZ_CP173697.1"/>
</dbReference>
<organism evidence="1 2">
    <name type="scientific">Roseburia faecis</name>
    <dbReference type="NCBI Taxonomy" id="301302"/>
    <lineage>
        <taxon>Bacteria</taxon>
        <taxon>Bacillati</taxon>
        <taxon>Bacillota</taxon>
        <taxon>Clostridia</taxon>
        <taxon>Lachnospirales</taxon>
        <taxon>Lachnospiraceae</taxon>
        <taxon>Roseburia</taxon>
    </lineage>
</organism>
<dbReference type="InterPro" id="IPR009711">
    <property type="entry name" value="UPF0473"/>
</dbReference>
<dbReference type="OrthoDB" id="1856831at2"/>
<sequence length="81" mass="9589">MEEYEVIRIPVSDGTEKEFAIMDTFTVEEKHYMAVSLIEEDEIQEGVYLYRYRDAEDGDIVVEQITEPAEYKRVSRAYEAR</sequence>
<reference evidence="2" key="1">
    <citation type="submission" date="2015-05" db="EMBL/GenBank/DDBJ databases">
        <authorList>
            <consortium name="Pathogen Informatics"/>
        </authorList>
    </citation>
    <scope>NUCLEOTIDE SEQUENCE [LARGE SCALE GENOMIC DNA]</scope>
    <source>
        <strain evidence="2">M72</strain>
    </source>
</reference>
<dbReference type="Pfam" id="PF06949">
    <property type="entry name" value="DUF1292"/>
    <property type="match status" value="1"/>
</dbReference>
<dbReference type="AlphaFoldDB" id="A0A0M6WEA7"/>
<evidence type="ECO:0000313" key="1">
    <source>
        <dbReference type="EMBL" id="CRL34532.1"/>
    </source>
</evidence>
<dbReference type="STRING" id="301302.ERS852420_00331"/>
<evidence type="ECO:0008006" key="3">
    <source>
        <dbReference type="Google" id="ProtNLM"/>
    </source>
</evidence>
<evidence type="ECO:0000313" key="2">
    <source>
        <dbReference type="Proteomes" id="UP000049979"/>
    </source>
</evidence>
<accession>A0A0M6WEA7</accession>
<keyword evidence="2" id="KW-1185">Reference proteome</keyword>